<feature type="domain" description="PUA" evidence="1">
    <location>
        <begin position="98"/>
        <end position="172"/>
    </location>
</feature>
<dbReference type="InterPro" id="IPR038250">
    <property type="entry name" value="TGT_C2_sf"/>
</dbReference>
<dbReference type="Proteomes" id="UP000248044">
    <property type="component" value="Chromosome"/>
</dbReference>
<dbReference type="InterPro" id="IPR002478">
    <property type="entry name" value="PUA"/>
</dbReference>
<dbReference type="RefSeq" id="WP_110271816.1">
    <property type="nucleotide sequence ID" value="NZ_CP029289.2"/>
</dbReference>
<dbReference type="InterPro" id="IPR036974">
    <property type="entry name" value="PUA_sf"/>
</dbReference>
<keyword evidence="3" id="KW-1185">Reference proteome</keyword>
<dbReference type="InterPro" id="IPR029402">
    <property type="entry name" value="TGT_C2"/>
</dbReference>
<dbReference type="Pfam" id="PF14810">
    <property type="entry name" value="TGT_C2"/>
    <property type="match status" value="1"/>
</dbReference>
<gene>
    <name evidence="2" type="ORF">DFR85_07380</name>
</gene>
<accession>A0A2U9IIQ9</accession>
<dbReference type="CDD" id="cd21149">
    <property type="entry name" value="PUA_archaeosine_TGT"/>
    <property type="match status" value="1"/>
</dbReference>
<protein>
    <submittedName>
        <fullName evidence="2">Pseudouridine synthase</fullName>
    </submittedName>
</protein>
<dbReference type="Gene3D" id="3.10.450.90">
    <property type="entry name" value="ArcTGT, C2 domain"/>
    <property type="match status" value="1"/>
</dbReference>
<dbReference type="Gene3D" id="2.30.130.10">
    <property type="entry name" value="PUA domain"/>
    <property type="match status" value="1"/>
</dbReference>
<dbReference type="SUPFAM" id="SSF88802">
    <property type="entry name" value="Pre-PUA domain"/>
    <property type="match status" value="1"/>
</dbReference>
<dbReference type="Pfam" id="PF01472">
    <property type="entry name" value="PUA"/>
    <property type="match status" value="1"/>
</dbReference>
<organism evidence="2 3">
    <name type="scientific">Acidianus brierleyi</name>
    <dbReference type="NCBI Taxonomy" id="41673"/>
    <lineage>
        <taxon>Archaea</taxon>
        <taxon>Thermoproteota</taxon>
        <taxon>Thermoprotei</taxon>
        <taxon>Sulfolobales</taxon>
        <taxon>Sulfolobaceae</taxon>
        <taxon>Acidianus</taxon>
    </lineage>
</organism>
<dbReference type="InterPro" id="IPR015947">
    <property type="entry name" value="PUA-like_sf"/>
</dbReference>
<dbReference type="GO" id="GO:0003723">
    <property type="term" value="F:RNA binding"/>
    <property type="evidence" value="ECO:0007669"/>
    <property type="project" value="InterPro"/>
</dbReference>
<evidence type="ECO:0000259" key="1">
    <source>
        <dbReference type="SMART" id="SM00359"/>
    </source>
</evidence>
<sequence length="177" mass="20514">MRDREEKQFVTEPQELVDFDFIYLRNIAEYQFRQDIANCLFPDKSIFFIQRSLNTWRIRNILNKDNSLYLVLRAQDNLFSLTNISANIIKQCSKPPDFRVIISNDIGRIIREGGNVFSKHIINIDKGLRSGDNVIVVNEEDELIAYGRMKISGEEAIEYKRGVAVNVKGRLKNGNNT</sequence>
<evidence type="ECO:0000313" key="3">
    <source>
        <dbReference type="Proteomes" id="UP000248044"/>
    </source>
</evidence>
<dbReference type="InterPro" id="IPR004521">
    <property type="entry name" value="Uncharacterised_CHP00451"/>
</dbReference>
<dbReference type="AlphaFoldDB" id="A0A2U9IIQ9"/>
<dbReference type="OrthoDB" id="7576at2157"/>
<reference evidence="2 3" key="1">
    <citation type="submission" date="2018-05" db="EMBL/GenBank/DDBJ databases">
        <title>Complete Genome Sequences of Extremely Thermoacidophilic, Metal-Mobilizing Type-Strain Members of the Archaeal Family Sulfolobaceae: Acidianus brierleyi DSM-1651T, Acidianus sulfidivorans DSM-18786T, Metallosphaera hakonensis DSM-7519T, and Metallosphaera prunae DSM-10039T.</title>
        <authorList>
            <person name="Counts J.A."/>
            <person name="Kelly R.M."/>
        </authorList>
    </citation>
    <scope>NUCLEOTIDE SEQUENCE [LARGE SCALE GENOMIC DNA]</scope>
    <source>
        <strain evidence="2 3">DSM 1651</strain>
    </source>
</reference>
<dbReference type="KEGG" id="abri:DFR85_07380"/>
<dbReference type="NCBIfam" id="TIGR00451">
    <property type="entry name" value="unchar_dom_2"/>
    <property type="match status" value="1"/>
</dbReference>
<name>A0A2U9IIQ9_9CREN</name>
<dbReference type="GeneID" id="36831966"/>
<dbReference type="EMBL" id="CP029289">
    <property type="protein sequence ID" value="AWR95938.1"/>
    <property type="molecule type" value="Genomic_DNA"/>
</dbReference>
<dbReference type="PROSITE" id="PS50890">
    <property type="entry name" value="PUA"/>
    <property type="match status" value="1"/>
</dbReference>
<evidence type="ECO:0000313" key="2">
    <source>
        <dbReference type="EMBL" id="AWR95938.1"/>
    </source>
</evidence>
<dbReference type="SMART" id="SM00359">
    <property type="entry name" value="PUA"/>
    <property type="match status" value="1"/>
</dbReference>
<proteinExistence type="predicted"/>
<dbReference type="SUPFAM" id="SSF88697">
    <property type="entry name" value="PUA domain-like"/>
    <property type="match status" value="1"/>
</dbReference>